<dbReference type="RefSeq" id="WP_191072240.1">
    <property type="nucleotide sequence ID" value="NZ_CP060506.1"/>
</dbReference>
<dbReference type="Pfam" id="PF00561">
    <property type="entry name" value="Abhydrolase_1"/>
    <property type="match status" value="1"/>
</dbReference>
<evidence type="ECO:0000259" key="1">
    <source>
        <dbReference type="Pfam" id="PF00561"/>
    </source>
</evidence>
<dbReference type="InterPro" id="IPR029058">
    <property type="entry name" value="AB_hydrolase_fold"/>
</dbReference>
<dbReference type="InterPro" id="IPR000073">
    <property type="entry name" value="AB_hydrolase_1"/>
</dbReference>
<proteinExistence type="predicted"/>
<name>A0A8I0GDA6_9ACTO</name>
<reference evidence="2 3" key="1">
    <citation type="submission" date="2020-08" db="EMBL/GenBank/DDBJ databases">
        <title>Winkia gen. nov., sp. nov., isolated from faeces of the Anser albifrons in China.</title>
        <authorList>
            <person name="Liu Q."/>
        </authorList>
    </citation>
    <scope>NUCLEOTIDE SEQUENCE [LARGE SCALE GENOMIC DNA]</scope>
    <source>
        <strain evidence="2 3">C62</strain>
    </source>
</reference>
<dbReference type="EMBL" id="JACRUO010000002">
    <property type="protein sequence ID" value="MBD3690151.1"/>
    <property type="molecule type" value="Genomic_DNA"/>
</dbReference>
<dbReference type="SUPFAM" id="SSF53474">
    <property type="entry name" value="alpha/beta-Hydrolases"/>
    <property type="match status" value="1"/>
</dbReference>
<keyword evidence="3" id="KW-1185">Reference proteome</keyword>
<evidence type="ECO:0000313" key="3">
    <source>
        <dbReference type="Proteomes" id="UP000627538"/>
    </source>
</evidence>
<accession>A0A8I0GDA6</accession>
<sequence>MRILTRTADAPRGLLVCVSGLGCGADQWAHLLAHMDGWVSVAYDRAALSQRHIDIDQSAEELNRLIGAARRRYPHLPLTVVAHSWGAMIVQAWASTSERDYTHLVLVDPSFSGNSEGRSRLLQWLERAYYRLLNPAGARELPAFYRAWADARLRPRPLPGRVTIIAARRSYVHELSTLATNFRAHLVCSTERRHNLPRADPQSIAEAIAAPPL</sequence>
<dbReference type="Proteomes" id="UP000627538">
    <property type="component" value="Unassembled WGS sequence"/>
</dbReference>
<dbReference type="GO" id="GO:0016787">
    <property type="term" value="F:hydrolase activity"/>
    <property type="evidence" value="ECO:0007669"/>
    <property type="project" value="UniProtKB-KW"/>
</dbReference>
<protein>
    <submittedName>
        <fullName evidence="2">Alpha/beta fold hydrolase</fullName>
    </submittedName>
</protein>
<dbReference type="AlphaFoldDB" id="A0A8I0GDA6"/>
<evidence type="ECO:0000313" key="2">
    <source>
        <dbReference type="EMBL" id="MBD3690151.1"/>
    </source>
</evidence>
<dbReference type="PROSITE" id="PS51257">
    <property type="entry name" value="PROKAR_LIPOPROTEIN"/>
    <property type="match status" value="1"/>
</dbReference>
<comment type="caution">
    <text evidence="2">The sequence shown here is derived from an EMBL/GenBank/DDBJ whole genome shotgun (WGS) entry which is preliminary data.</text>
</comment>
<feature type="domain" description="AB hydrolase-1" evidence="1">
    <location>
        <begin position="14"/>
        <end position="156"/>
    </location>
</feature>
<gene>
    <name evidence="2" type="ORF">H8R10_07920</name>
</gene>
<organism evidence="2 3">
    <name type="scientific">Nanchangia anserum</name>
    <dbReference type="NCBI Taxonomy" id="2692125"/>
    <lineage>
        <taxon>Bacteria</taxon>
        <taxon>Bacillati</taxon>
        <taxon>Actinomycetota</taxon>
        <taxon>Actinomycetes</taxon>
        <taxon>Actinomycetales</taxon>
        <taxon>Actinomycetaceae</taxon>
        <taxon>Nanchangia</taxon>
    </lineage>
</organism>
<keyword evidence="2" id="KW-0378">Hydrolase</keyword>
<dbReference type="Gene3D" id="3.40.50.1820">
    <property type="entry name" value="alpha/beta hydrolase"/>
    <property type="match status" value="1"/>
</dbReference>